<reference evidence="1" key="1">
    <citation type="submission" date="2017-05" db="EMBL/GenBank/DDBJ databases">
        <authorList>
            <person name="Varghese N."/>
            <person name="Submissions S."/>
        </authorList>
    </citation>
    <scope>NUCLEOTIDE SEQUENCE</scope>
    <source>
        <strain evidence="1">LMG 28168</strain>
    </source>
</reference>
<dbReference type="EMBL" id="FXUY01000001">
    <property type="protein sequence ID" value="SMQ23674.1"/>
    <property type="molecule type" value="Genomic_DNA"/>
</dbReference>
<evidence type="ECO:0000313" key="2">
    <source>
        <dbReference type="Proteomes" id="UP001158048"/>
    </source>
</evidence>
<accession>A0ACD2U1S8</accession>
<sequence>MIILGISGLPNAQRARHERCPQALEIDERICQGLDSAACLLVDGKIIAAAAEERFTGVKGTGELPVNAIEYCLQVAQLQPSDVQVIAHGFDYDRYRRFFPQAGESFDQVYSGKAIIEGLEQAGWKDVGARFKAVEHHVAHAASAYFASGFERALCVVSDGMGEVESLTVFQAQGRTLKKLHGQPIKTSLGLLYSICTRFLGFAFNSDEYKVMGLAAYGNGAAYSEAFNELARFDPATGSINIHWPANTLTDAEEGYPAAMEFLQRTFGIPARAAEDELTDVHGDFAAALQAKFASLLQALVAHWLERTGETAVCLAGGSFLNCKANEALCNLPAVEQAFVQPAAGDDGTAMGAALYHAAQAGEPRIDGFSPYLGPQYSVECIREHLHEAAADGGLQWRYVGLTDEYFTQAARDLADDKIIAWFHGRMEFGPRALGNRSILGRANGQAIKARINGLVKFREPFRPFAPAVLDIDCDRLFESKKLQPTRYMLCTARVREETMDAVSGVAHADASARIQVVSRDVNENFWRLLTEVRKVCGFGCSINTSFNVKGQPLIMAPDVALATFRSIALDTLYMEGFIVWKP</sequence>
<name>A0ACD2U1S8_9PSED</name>
<comment type="caution">
    <text evidence="1">The sequence shown here is derived from an EMBL/GenBank/DDBJ whole genome shotgun (WGS) entry which is preliminary data.</text>
</comment>
<organism evidence="1 2">
    <name type="scientific">Pseudomonas helmanticensis</name>
    <dbReference type="NCBI Taxonomy" id="1471381"/>
    <lineage>
        <taxon>Bacteria</taxon>
        <taxon>Pseudomonadati</taxon>
        <taxon>Pseudomonadota</taxon>
        <taxon>Gammaproteobacteria</taxon>
        <taxon>Pseudomonadales</taxon>
        <taxon>Pseudomonadaceae</taxon>
        <taxon>Pseudomonas</taxon>
    </lineage>
</organism>
<proteinExistence type="predicted"/>
<protein>
    <submittedName>
        <fullName evidence="1">Carbamoyltransferase</fullName>
    </submittedName>
</protein>
<evidence type="ECO:0000313" key="1">
    <source>
        <dbReference type="EMBL" id="SMQ23674.1"/>
    </source>
</evidence>
<gene>
    <name evidence="1" type="ORF">SAMN04488483_1127</name>
</gene>
<dbReference type="Proteomes" id="UP001158048">
    <property type="component" value="Unassembled WGS sequence"/>
</dbReference>
<keyword evidence="2" id="KW-1185">Reference proteome</keyword>